<reference evidence="2 3" key="2">
    <citation type="submission" date="2020-03" db="EMBL/GenBank/DDBJ databases">
        <title>Devosia chinhatensis sp. nov., isolated from a hexachlorocyclohexane (HCH) dump site in India.</title>
        <authorList>
            <person name="Kumar M."/>
            <person name="Lal R."/>
        </authorList>
    </citation>
    <scope>NUCLEOTIDE SEQUENCE [LARGE SCALE GENOMIC DNA]</scope>
    <source>
        <strain evidence="2 3">H239</strain>
    </source>
</reference>
<dbReference type="AlphaFoldDB" id="A0A6M1SM84"/>
<dbReference type="Proteomes" id="UP000474802">
    <property type="component" value="Unassembled WGS sequence"/>
</dbReference>
<dbReference type="Pfam" id="PF06226">
    <property type="entry name" value="DUF1007"/>
    <property type="match status" value="1"/>
</dbReference>
<keyword evidence="1" id="KW-0732">Signal</keyword>
<sequence>MSFSRWRNWTAASVLLLAAMSQPALAHPHILIDAKLTVGFDAQGRIESLRNSWTFDSAFSVWMVQGLDTDGGQHSQLRGDAGAGRREHGRSRRLWLLHLCRRRRGLYAGRRPAHDLREQPRDARFQRCCSRARSAGSAVRDRYLRSRILCRYRHCRSRRRDARECSSRLRRNA</sequence>
<reference evidence="2 3" key="1">
    <citation type="submission" date="2020-02" db="EMBL/GenBank/DDBJ databases">
        <authorList>
            <person name="Khan S.A."/>
            <person name="Jeon C.O."/>
            <person name="Chun B.H."/>
        </authorList>
    </citation>
    <scope>NUCLEOTIDE SEQUENCE [LARGE SCALE GENOMIC DNA]</scope>
    <source>
        <strain evidence="2 3">H239</strain>
    </source>
</reference>
<comment type="caution">
    <text evidence="2">The sequence shown here is derived from an EMBL/GenBank/DDBJ whole genome shotgun (WGS) entry which is preliminary data.</text>
</comment>
<name>A0A6M1SM84_9HYPH</name>
<proteinExistence type="predicted"/>
<feature type="signal peptide" evidence="1">
    <location>
        <begin position="1"/>
        <end position="26"/>
    </location>
</feature>
<dbReference type="EMBL" id="JAALFG010000002">
    <property type="protein sequence ID" value="NGP18230.1"/>
    <property type="molecule type" value="Genomic_DNA"/>
</dbReference>
<feature type="chain" id="PRO_5026650967" evidence="1">
    <location>
        <begin position="27"/>
        <end position="173"/>
    </location>
</feature>
<dbReference type="InterPro" id="IPR010412">
    <property type="entry name" value="DUF1007"/>
</dbReference>
<organism evidence="2 3">
    <name type="scientific">Devosia aurantiaca</name>
    <dbReference type="NCBI Taxonomy" id="2714858"/>
    <lineage>
        <taxon>Bacteria</taxon>
        <taxon>Pseudomonadati</taxon>
        <taxon>Pseudomonadota</taxon>
        <taxon>Alphaproteobacteria</taxon>
        <taxon>Hyphomicrobiales</taxon>
        <taxon>Devosiaceae</taxon>
        <taxon>Devosia</taxon>
    </lineage>
</organism>
<evidence type="ECO:0000256" key="1">
    <source>
        <dbReference type="SAM" id="SignalP"/>
    </source>
</evidence>
<evidence type="ECO:0000313" key="3">
    <source>
        <dbReference type="Proteomes" id="UP000474802"/>
    </source>
</evidence>
<gene>
    <name evidence="2" type="ORF">G5575_11645</name>
</gene>
<protein>
    <submittedName>
        <fullName evidence="2">DUF1007 family protein</fullName>
    </submittedName>
</protein>
<evidence type="ECO:0000313" key="2">
    <source>
        <dbReference type="EMBL" id="NGP18230.1"/>
    </source>
</evidence>
<accession>A0A6M1SM84</accession>
<keyword evidence="3" id="KW-1185">Reference proteome</keyword>